<dbReference type="PANTHER" id="PTHR31370:SF2">
    <property type="entry name" value="OS08G0105100 PROTEIN"/>
    <property type="match status" value="1"/>
</dbReference>
<dbReference type="Gene3D" id="1.20.1280.50">
    <property type="match status" value="1"/>
</dbReference>
<dbReference type="InterPro" id="IPR001810">
    <property type="entry name" value="F-box_dom"/>
</dbReference>
<dbReference type="Proteomes" id="UP000030748">
    <property type="component" value="Unassembled WGS sequence"/>
</dbReference>
<organism evidence="2 3">
    <name type="scientific">Erythranthe guttata</name>
    <name type="common">Yellow monkey flower</name>
    <name type="synonym">Mimulus guttatus</name>
    <dbReference type="NCBI Taxonomy" id="4155"/>
    <lineage>
        <taxon>Eukaryota</taxon>
        <taxon>Viridiplantae</taxon>
        <taxon>Streptophyta</taxon>
        <taxon>Embryophyta</taxon>
        <taxon>Tracheophyta</taxon>
        <taxon>Spermatophyta</taxon>
        <taxon>Magnoliopsida</taxon>
        <taxon>eudicotyledons</taxon>
        <taxon>Gunneridae</taxon>
        <taxon>Pentapetalae</taxon>
        <taxon>asterids</taxon>
        <taxon>lamiids</taxon>
        <taxon>Lamiales</taxon>
        <taxon>Phrymaceae</taxon>
        <taxon>Erythranthe</taxon>
    </lineage>
</organism>
<dbReference type="InterPro" id="IPR036047">
    <property type="entry name" value="F-box-like_dom_sf"/>
</dbReference>
<feature type="non-terminal residue" evidence="2">
    <location>
        <position position="475"/>
    </location>
</feature>
<dbReference type="STRING" id="4155.A0A022QYC7"/>
<dbReference type="SUPFAM" id="SSF81383">
    <property type="entry name" value="F-box domain"/>
    <property type="match status" value="1"/>
</dbReference>
<dbReference type="EMBL" id="KI630960">
    <property type="protein sequence ID" value="EYU31555.1"/>
    <property type="molecule type" value="Genomic_DNA"/>
</dbReference>
<protein>
    <recommendedName>
        <fullName evidence="1">F-box domain-containing protein</fullName>
    </recommendedName>
</protein>
<proteinExistence type="predicted"/>
<dbReference type="PROSITE" id="PS50181">
    <property type="entry name" value="FBOX"/>
    <property type="match status" value="1"/>
</dbReference>
<evidence type="ECO:0000313" key="3">
    <source>
        <dbReference type="Proteomes" id="UP000030748"/>
    </source>
</evidence>
<accession>A0A022QYC7</accession>
<evidence type="ECO:0000259" key="1">
    <source>
        <dbReference type="PROSITE" id="PS50181"/>
    </source>
</evidence>
<sequence length="475" mass="53142">MSSDLCGSRFLLALPHEIFSVITSSLSPRDVCSLGMSCPGLNAVASSDEAWLAQCDKLGLVPFSTLIEWRKGVSSYKALCRFLVNIQPLMGIWVHKNPEVGNVVYVMPGFLSVVGCRIVPQTIGPLGLEDGPLLWTSVFEILCKYDGSTAFFLHGRERGEDYVYPGFLKSVDRNCNMLSLEVEPLHQLDGGNTSSEIPFSRLESDDRERLLDFTSQVRDIVPDAAKGIFFPPMRNDERLLLLHMYERTLNPTKLGSSAAGGGDQENQSTTLHGFLQPVGLCLRAPNMKIHHYKAWPSMYEGQSILYKMPIEPPKEYHQYAGLWGGTYGWTPRRLSKETFGERLFLILISYEVSEGKECMLATKILEGSSYAERPNGSTMFTVNIDQPALELFPCDSQPNPIDSFGGEGIVDGNGFRYPGSKPGSLFVLPNGLLVFIYKEWRIMLTLQRLDLTDLLRRGERVLSLPPIFNFVYPTR</sequence>
<dbReference type="eggNOG" id="ENOG502QTKH">
    <property type="taxonomic scope" value="Eukaryota"/>
</dbReference>
<dbReference type="PANTHER" id="PTHR31370">
    <property type="entry name" value="F-BOX PROTEIN FAMILY-LIKE"/>
    <property type="match status" value="1"/>
</dbReference>
<gene>
    <name evidence="2" type="ORF">MIMGU_mgv1a021108mg</name>
</gene>
<dbReference type="InterPro" id="IPR040275">
    <property type="entry name" value="At5g39450-like"/>
</dbReference>
<feature type="domain" description="F-box" evidence="1">
    <location>
        <begin position="8"/>
        <end position="54"/>
    </location>
</feature>
<keyword evidence="3" id="KW-1185">Reference proteome</keyword>
<reference evidence="2 3" key="1">
    <citation type="journal article" date="2013" name="Proc. Natl. Acad. Sci. U.S.A.">
        <title>Fine-scale variation in meiotic recombination in Mimulus inferred from population shotgun sequencing.</title>
        <authorList>
            <person name="Hellsten U."/>
            <person name="Wright K.M."/>
            <person name="Jenkins J."/>
            <person name="Shu S."/>
            <person name="Yuan Y."/>
            <person name="Wessler S.R."/>
            <person name="Schmutz J."/>
            <person name="Willis J.H."/>
            <person name="Rokhsar D.S."/>
        </authorList>
    </citation>
    <scope>NUCLEOTIDE SEQUENCE [LARGE SCALE GENOMIC DNA]</scope>
    <source>
        <strain evidence="3">cv. DUN x IM62</strain>
    </source>
</reference>
<name>A0A022QYC7_ERYGU</name>
<dbReference type="AlphaFoldDB" id="A0A022QYC7"/>
<evidence type="ECO:0000313" key="2">
    <source>
        <dbReference type="EMBL" id="EYU31555.1"/>
    </source>
</evidence>